<protein>
    <submittedName>
        <fullName evidence="2">Uncharacterized protein</fullName>
    </submittedName>
</protein>
<name>A0AA36J3X7_9DINO</name>
<dbReference type="Proteomes" id="UP001178507">
    <property type="component" value="Unassembled WGS sequence"/>
</dbReference>
<evidence type="ECO:0000313" key="3">
    <source>
        <dbReference type="Proteomes" id="UP001178507"/>
    </source>
</evidence>
<feature type="compositionally biased region" description="Polar residues" evidence="1">
    <location>
        <begin position="1"/>
        <end position="18"/>
    </location>
</feature>
<feature type="region of interest" description="Disordered" evidence="1">
    <location>
        <begin position="1"/>
        <end position="33"/>
    </location>
</feature>
<gene>
    <name evidence="2" type="ORF">EVOR1521_LOCUS22738</name>
</gene>
<comment type="caution">
    <text evidence="2">The sequence shown here is derived from an EMBL/GenBank/DDBJ whole genome shotgun (WGS) entry which is preliminary data.</text>
</comment>
<organism evidence="2 3">
    <name type="scientific">Effrenium voratum</name>
    <dbReference type="NCBI Taxonomy" id="2562239"/>
    <lineage>
        <taxon>Eukaryota</taxon>
        <taxon>Sar</taxon>
        <taxon>Alveolata</taxon>
        <taxon>Dinophyceae</taxon>
        <taxon>Suessiales</taxon>
        <taxon>Symbiodiniaceae</taxon>
        <taxon>Effrenium</taxon>
    </lineage>
</organism>
<evidence type="ECO:0000256" key="1">
    <source>
        <dbReference type="SAM" id="MobiDB-lite"/>
    </source>
</evidence>
<sequence>MTEVAGSSSMSQAASTGQCLDATDVKRSTSGKRKRCEHGELRWHCRFCSGCPHGKAKQNCKQCSPCPHGKILRAVPRLPTRENEAELPSVQRVSTRQAEAELLSVQRVPPWEGQIPLREVQCRPHGKRKRSCMPCSALPSTPCQKRYKTLSQIWRCIFSKASSTQHQSETPVKVFVEPCIKSHFQHELQWGWRRAGLHNGSEAACT</sequence>
<dbReference type="AlphaFoldDB" id="A0AA36J3X7"/>
<proteinExistence type="predicted"/>
<reference evidence="2" key="1">
    <citation type="submission" date="2023-08" db="EMBL/GenBank/DDBJ databases">
        <authorList>
            <person name="Chen Y."/>
            <person name="Shah S."/>
            <person name="Dougan E. K."/>
            <person name="Thang M."/>
            <person name="Chan C."/>
        </authorList>
    </citation>
    <scope>NUCLEOTIDE SEQUENCE</scope>
</reference>
<keyword evidence="3" id="KW-1185">Reference proteome</keyword>
<dbReference type="EMBL" id="CAUJNA010003326">
    <property type="protein sequence ID" value="CAJ1399152.1"/>
    <property type="molecule type" value="Genomic_DNA"/>
</dbReference>
<evidence type="ECO:0000313" key="2">
    <source>
        <dbReference type="EMBL" id="CAJ1399152.1"/>
    </source>
</evidence>
<accession>A0AA36J3X7</accession>